<dbReference type="AlphaFoldDB" id="A0AAD5CRS8"/>
<evidence type="ECO:0000259" key="4">
    <source>
        <dbReference type="PROSITE" id="PS50104"/>
    </source>
</evidence>
<dbReference type="Gene3D" id="1.10.8.430">
    <property type="entry name" value="Helical domain of apoptotic protease-activating factors"/>
    <property type="match status" value="1"/>
</dbReference>
<dbReference type="InterPro" id="IPR002182">
    <property type="entry name" value="NB-ARC"/>
</dbReference>
<evidence type="ECO:0000256" key="1">
    <source>
        <dbReference type="ARBA" id="ARBA00022614"/>
    </source>
</evidence>
<dbReference type="Gene3D" id="3.40.50.10140">
    <property type="entry name" value="Toll/interleukin-1 receptor homology (TIR) domain"/>
    <property type="match status" value="1"/>
</dbReference>
<feature type="domain" description="TIR" evidence="4">
    <location>
        <begin position="1"/>
        <end position="112"/>
    </location>
</feature>
<dbReference type="InterPro" id="IPR000157">
    <property type="entry name" value="TIR_dom"/>
</dbReference>
<accession>A0AAD5CRS8</accession>
<dbReference type="GO" id="GO:0007165">
    <property type="term" value="P:signal transduction"/>
    <property type="evidence" value="ECO:0007669"/>
    <property type="project" value="InterPro"/>
</dbReference>
<organism evidence="5 6">
    <name type="scientific">Ambrosia artemisiifolia</name>
    <name type="common">Common ragweed</name>
    <dbReference type="NCBI Taxonomy" id="4212"/>
    <lineage>
        <taxon>Eukaryota</taxon>
        <taxon>Viridiplantae</taxon>
        <taxon>Streptophyta</taxon>
        <taxon>Embryophyta</taxon>
        <taxon>Tracheophyta</taxon>
        <taxon>Spermatophyta</taxon>
        <taxon>Magnoliopsida</taxon>
        <taxon>eudicotyledons</taxon>
        <taxon>Gunneridae</taxon>
        <taxon>Pentapetalae</taxon>
        <taxon>asterids</taxon>
        <taxon>campanulids</taxon>
        <taxon>Asterales</taxon>
        <taxon>Asteraceae</taxon>
        <taxon>Asteroideae</taxon>
        <taxon>Heliantheae alliance</taxon>
        <taxon>Heliantheae</taxon>
        <taxon>Ambrosia</taxon>
    </lineage>
</organism>
<dbReference type="CDD" id="cd00267">
    <property type="entry name" value="ABC_ATPase"/>
    <property type="match status" value="1"/>
</dbReference>
<feature type="non-terminal residue" evidence="5">
    <location>
        <position position="484"/>
    </location>
</feature>
<dbReference type="PROSITE" id="PS50104">
    <property type="entry name" value="TIR"/>
    <property type="match status" value="1"/>
</dbReference>
<evidence type="ECO:0000313" key="5">
    <source>
        <dbReference type="EMBL" id="KAI7745356.1"/>
    </source>
</evidence>
<keyword evidence="6" id="KW-1185">Reference proteome</keyword>
<evidence type="ECO:0000256" key="2">
    <source>
        <dbReference type="ARBA" id="ARBA00022737"/>
    </source>
</evidence>
<dbReference type="Pfam" id="PF01582">
    <property type="entry name" value="TIR"/>
    <property type="match status" value="1"/>
</dbReference>
<dbReference type="EMBL" id="JAMZMK010007278">
    <property type="protein sequence ID" value="KAI7745356.1"/>
    <property type="molecule type" value="Genomic_DNA"/>
</dbReference>
<dbReference type="SUPFAM" id="SSF52540">
    <property type="entry name" value="P-loop containing nucleoside triphosphate hydrolases"/>
    <property type="match status" value="1"/>
</dbReference>
<dbReference type="Pfam" id="PF23282">
    <property type="entry name" value="WHD_ROQ1"/>
    <property type="match status" value="1"/>
</dbReference>
<dbReference type="SUPFAM" id="SSF52200">
    <property type="entry name" value="Toll/Interleukin receptor TIR domain"/>
    <property type="match status" value="1"/>
</dbReference>
<dbReference type="InterPro" id="IPR042197">
    <property type="entry name" value="Apaf_helical"/>
</dbReference>
<dbReference type="PANTHER" id="PTHR11017">
    <property type="entry name" value="LEUCINE-RICH REPEAT-CONTAINING PROTEIN"/>
    <property type="match status" value="1"/>
</dbReference>
<dbReference type="InterPro" id="IPR035897">
    <property type="entry name" value="Toll_tir_struct_dom_sf"/>
</dbReference>
<dbReference type="GO" id="GO:0006952">
    <property type="term" value="P:defense response"/>
    <property type="evidence" value="ECO:0007669"/>
    <property type="project" value="UniProtKB-KW"/>
</dbReference>
<keyword evidence="1" id="KW-0433">Leucine-rich repeat</keyword>
<feature type="non-terminal residue" evidence="5">
    <location>
        <position position="1"/>
    </location>
</feature>
<keyword evidence="3" id="KW-0611">Plant defense</keyword>
<comment type="caution">
    <text evidence="5">The sequence shown here is derived from an EMBL/GenBank/DDBJ whole genome shotgun (WGS) entry which is preliminary data.</text>
</comment>
<dbReference type="PANTHER" id="PTHR11017:SF307">
    <property type="entry name" value="TIR DOMAIN, P-LOOP CONTAINING NUCLEOSIDE TRIPHOSPHATE HYDROLASE"/>
    <property type="match status" value="1"/>
</dbReference>
<dbReference type="InterPro" id="IPR027417">
    <property type="entry name" value="P-loop_NTPase"/>
</dbReference>
<dbReference type="InterPro" id="IPR036390">
    <property type="entry name" value="WH_DNA-bd_sf"/>
</dbReference>
<dbReference type="Pfam" id="PF00931">
    <property type="entry name" value="NB-ARC"/>
    <property type="match status" value="1"/>
</dbReference>
<reference evidence="5" key="1">
    <citation type="submission" date="2022-06" db="EMBL/GenBank/DDBJ databases">
        <title>Uncovering the hologenomic basis of an extraordinary plant invasion.</title>
        <authorList>
            <person name="Bieker V.C."/>
            <person name="Martin M.D."/>
            <person name="Gilbert T."/>
            <person name="Hodgins K."/>
            <person name="Battlay P."/>
            <person name="Petersen B."/>
            <person name="Wilson J."/>
        </authorList>
    </citation>
    <scope>NUCLEOTIDE SEQUENCE</scope>
    <source>
        <strain evidence="5">AA19_3_7</strain>
        <tissue evidence="5">Leaf</tissue>
    </source>
</reference>
<dbReference type="InterPro" id="IPR058192">
    <property type="entry name" value="WHD_ROQ1-like"/>
</dbReference>
<keyword evidence="2" id="KW-0677">Repeat</keyword>
<dbReference type="SUPFAM" id="SSF46785">
    <property type="entry name" value="Winged helix' DNA-binding domain"/>
    <property type="match status" value="1"/>
</dbReference>
<evidence type="ECO:0000256" key="3">
    <source>
        <dbReference type="ARBA" id="ARBA00022821"/>
    </source>
</evidence>
<dbReference type="Proteomes" id="UP001206925">
    <property type="component" value="Unassembled WGS sequence"/>
</dbReference>
<sequence length="484" mass="55222">NAIKSSRASIVVLSRYYATSTWCLDELLLILQQRRDTDHFVLPIFYGVEPTYVRKQTGSFAINVKPCSRWTDHNVKQWKKALTEVADLSGEVLSGPETRLLKKIVDVIYNKLDGKKVRLPQHVTGMTTRYNEINSWLDEGSLEFLVICGMGGSGKTTLAKYIYESNRKSFEYVSFLEDIGDRSKESNGLVKLQEQLLKDISGGKKRKIPGVARGTCMIEEALQRKRTLIVLDDICERVQLVNLIGEGEINSQSKIIITTRESTDEWLDSSSWRFQRYEMTLLNDDESSELLCRHAFGSKKPVAGFEELVLHAVHYCEGNPLALEVLGSSMSKNSTIDCWRSQLNLLERDIHSRIQSVLEKSYMLLPYNSEKELFLHIACFFIGMDMDYVVKILEPEYSAISGIKTLINRCLLSISPNKKLMMHRLLQEMGKNIVRQESINFPAKRSRVWLSSESYQILKKGKGSKTVEGLALDMKMFKENSALK</sequence>
<dbReference type="Gene3D" id="3.40.50.300">
    <property type="entry name" value="P-loop containing nucleotide triphosphate hydrolases"/>
    <property type="match status" value="1"/>
</dbReference>
<protein>
    <recommendedName>
        <fullName evidence="4">TIR domain-containing protein</fullName>
    </recommendedName>
</protein>
<gene>
    <name evidence="5" type="ORF">M8C21_027968</name>
</gene>
<evidence type="ECO:0000313" key="6">
    <source>
        <dbReference type="Proteomes" id="UP001206925"/>
    </source>
</evidence>
<proteinExistence type="predicted"/>
<dbReference type="PRINTS" id="PR00364">
    <property type="entry name" value="DISEASERSIST"/>
</dbReference>
<name>A0AAD5CRS8_AMBAR</name>
<dbReference type="InterPro" id="IPR044974">
    <property type="entry name" value="Disease_R_plants"/>
</dbReference>
<dbReference type="GO" id="GO:0043531">
    <property type="term" value="F:ADP binding"/>
    <property type="evidence" value="ECO:0007669"/>
    <property type="project" value="InterPro"/>
</dbReference>